<dbReference type="GO" id="GO:0009100">
    <property type="term" value="P:glycoprotein metabolic process"/>
    <property type="evidence" value="ECO:0007669"/>
    <property type="project" value="UniProtKB-ARBA"/>
</dbReference>
<dbReference type="RefSeq" id="WP_136527748.1">
    <property type="nucleotide sequence ID" value="NZ_STGX01000001.1"/>
</dbReference>
<keyword evidence="2" id="KW-1185">Reference proteome</keyword>
<accession>A0A4S8PP51</accession>
<proteinExistence type="predicted"/>
<name>A0A4S8PP51_9ACTN</name>
<dbReference type="OrthoDB" id="3780655at2"/>
<dbReference type="Proteomes" id="UP000305792">
    <property type="component" value="Unassembled WGS sequence"/>
</dbReference>
<protein>
    <submittedName>
        <fullName evidence="1">Tetratricopeptide repeat protein</fullName>
    </submittedName>
</protein>
<reference evidence="1 2" key="1">
    <citation type="journal article" date="2018" name="Int. J. Syst. Evol. Microbiol.">
        <title>Glycomyces paridis sp. nov., isolated from the medicinal plant Paris polyphylla.</title>
        <authorList>
            <person name="Fang X.M."/>
            <person name="Bai J.L."/>
            <person name="Su J."/>
            <person name="Zhao L.L."/>
            <person name="Liu H.Y."/>
            <person name="Ma B.P."/>
            <person name="Zhang Y.Q."/>
            <person name="Yu L.Y."/>
        </authorList>
    </citation>
    <scope>NUCLEOTIDE SEQUENCE [LARGE SCALE GENOMIC DNA]</scope>
    <source>
        <strain evidence="1 2">CPCC 204357</strain>
    </source>
</reference>
<dbReference type="InterPro" id="IPR011990">
    <property type="entry name" value="TPR-like_helical_dom_sf"/>
</dbReference>
<evidence type="ECO:0000313" key="2">
    <source>
        <dbReference type="Proteomes" id="UP000305792"/>
    </source>
</evidence>
<sequence>MKNPVGWCQSQVGGLLHRARRWRRAERAYAAAFRRLPADPDLAFRLGVVRHRLGDLEGARDAYSAALDAGAPDPLACLRRRARVHELLGDRESRVRDLEAVLAGGGREPEVMRALAGLYAKTDRLPEAVALLDRCADAAPEELAQARRRAEYLCRLGAWPRALRLYETLLEAHGGDHTLQYDAAMAAERVATVPFHHDGEGFAATDPVLRAEALERAIALMGRVAEDPERVWAPFRLGRFYEAAGRGAEAAAAYQSAWDRAEAADKSWSEHQMALWAFRRDYASRTGLEADDRLAITVGPGPEPVALGSAAGHCAVTVGNFGLAVNGFLFHGRASTVTLHLDGEPVVTTSVNPARWRPEFQVLLKHPVAATLGPQTTLAVTCGGETVAIGDMAASVVLDNPRGSGTFGDLRAKGYTVNKKGQWSTPAAADVTGAVAAYAKFRDFLEDELGRKAFVLYGTLLGTRRNGRIIPGDDDFDIALLSEGDGPEEAKADSMAVMRACLAHGFDVGVGFEGRPFNLRIDGHVIDVNPVWFHQGRAWAFNSHDLRPEHFAPVATGELEGAEVYVPADADAFLAENYGPDWLLPRSDFKYFRSDATVRTIRRTQLVLSEVRAIRAYAEELRLASPEAGTFYGWVERTVPVA</sequence>
<evidence type="ECO:0000313" key="1">
    <source>
        <dbReference type="EMBL" id="THV31971.1"/>
    </source>
</evidence>
<organism evidence="1 2">
    <name type="scientific">Glycomyces paridis</name>
    <dbReference type="NCBI Taxonomy" id="2126555"/>
    <lineage>
        <taxon>Bacteria</taxon>
        <taxon>Bacillati</taxon>
        <taxon>Actinomycetota</taxon>
        <taxon>Actinomycetes</taxon>
        <taxon>Glycomycetales</taxon>
        <taxon>Glycomycetaceae</taxon>
        <taxon>Glycomyces</taxon>
    </lineage>
</organism>
<comment type="caution">
    <text evidence="1">The sequence shown here is derived from an EMBL/GenBank/DDBJ whole genome shotgun (WGS) entry which is preliminary data.</text>
</comment>
<gene>
    <name evidence="1" type="ORF">E9998_00475</name>
</gene>
<dbReference type="EMBL" id="STGX01000001">
    <property type="protein sequence ID" value="THV31971.1"/>
    <property type="molecule type" value="Genomic_DNA"/>
</dbReference>
<dbReference type="AlphaFoldDB" id="A0A4S8PP51"/>
<dbReference type="Gene3D" id="1.25.40.10">
    <property type="entry name" value="Tetratricopeptide repeat domain"/>
    <property type="match status" value="2"/>
</dbReference>
<dbReference type="Pfam" id="PF13432">
    <property type="entry name" value="TPR_16"/>
    <property type="match status" value="1"/>
</dbReference>
<dbReference type="SUPFAM" id="SSF48452">
    <property type="entry name" value="TPR-like"/>
    <property type="match status" value="2"/>
</dbReference>